<proteinExistence type="predicted"/>
<dbReference type="OrthoDB" id="3823469at2"/>
<keyword evidence="2" id="KW-1185">Reference proteome</keyword>
<dbReference type="AlphaFoldDB" id="A0A543IQ58"/>
<evidence type="ECO:0008006" key="3">
    <source>
        <dbReference type="Google" id="ProtNLM"/>
    </source>
</evidence>
<organism evidence="1 2">
    <name type="scientific">Thermopolyspora flexuosa</name>
    <dbReference type="NCBI Taxonomy" id="103836"/>
    <lineage>
        <taxon>Bacteria</taxon>
        <taxon>Bacillati</taxon>
        <taxon>Actinomycetota</taxon>
        <taxon>Actinomycetes</taxon>
        <taxon>Streptosporangiales</taxon>
        <taxon>Streptosporangiaceae</taxon>
        <taxon>Thermopolyspora</taxon>
    </lineage>
</organism>
<comment type="caution">
    <text evidence="1">The sequence shown here is derived from an EMBL/GenBank/DDBJ whole genome shotgun (WGS) entry which is preliminary data.</text>
</comment>
<reference evidence="1 2" key="1">
    <citation type="submission" date="2019-06" db="EMBL/GenBank/DDBJ databases">
        <title>Sequencing the genomes of 1000 actinobacteria strains.</title>
        <authorList>
            <person name="Klenk H.-P."/>
        </authorList>
    </citation>
    <scope>NUCLEOTIDE SEQUENCE [LARGE SCALE GENOMIC DNA]</scope>
    <source>
        <strain evidence="1 2">DSM 43186</strain>
    </source>
</reference>
<evidence type="ECO:0000313" key="2">
    <source>
        <dbReference type="Proteomes" id="UP000319213"/>
    </source>
</evidence>
<dbReference type="Proteomes" id="UP000319213">
    <property type="component" value="Unassembled WGS sequence"/>
</dbReference>
<name>A0A543IQ58_9ACTN</name>
<gene>
    <name evidence="1" type="ORF">FHX40_4871</name>
</gene>
<accession>A0A543IQ58</accession>
<dbReference type="EMBL" id="VFPQ01000002">
    <property type="protein sequence ID" value="TQM72716.1"/>
    <property type="molecule type" value="Genomic_DNA"/>
</dbReference>
<protein>
    <recommendedName>
        <fullName evidence="3">HNH endonuclease</fullName>
    </recommendedName>
</protein>
<sequence>MSPRVWNDPKLKVGSMVRAALWLVEEVGEGNTFTKEQLREAFPGVSQIDRRVRDLRDYGWVILTNAEDATLAAEEQRLVRIGVPVWDPAARREAAAKKPISAKEKQEILQRDDYMCVICGISGGEPYPEDSNQTAVLSVSRMEVVLPDGSRETMLATQCKRCRAGQPGEPVRMDEVLADIRALEPQDLRRLHTWITRGRRGSTPLERAWSAYRRLPHEARRAVLEELEKSFDL</sequence>
<dbReference type="RefSeq" id="WP_142262245.1">
    <property type="nucleotide sequence ID" value="NZ_BMPV01000002.1"/>
</dbReference>
<evidence type="ECO:0000313" key="1">
    <source>
        <dbReference type="EMBL" id="TQM72716.1"/>
    </source>
</evidence>